<evidence type="ECO:0000313" key="7">
    <source>
        <dbReference type="EMBL" id="CAH0378865.1"/>
    </source>
</evidence>
<dbReference type="EMBL" id="CAKKNE010000006">
    <property type="protein sequence ID" value="CAH0378865.1"/>
    <property type="molecule type" value="Genomic_DNA"/>
</dbReference>
<dbReference type="AlphaFoldDB" id="A0A8J2SZG0"/>
<feature type="compositionally biased region" description="Acidic residues" evidence="5">
    <location>
        <begin position="167"/>
        <end position="177"/>
    </location>
</feature>
<evidence type="ECO:0000256" key="2">
    <source>
        <dbReference type="ARBA" id="ARBA00022771"/>
    </source>
</evidence>
<sequence length="308" mass="33596">MGDYELHFAEEGRAPFGLRLRLPADWTHKTAKDLVAHFVETYNKSEAPLTGAYGLVDVRTGRFYADDASLADVAHDAPLSVARRAPAVKEEEDVDDEYALDEAAEEVDAVDDEEPLEDLVAIGAFGGGYARSRARLRAALRRRRLTVDEIVAESASEDASVASSASSDEEASDDEEDYRPTALPQQHKDWGAINYKKALCPDMVAGRKCPHGAACTYAHAYDELRVAEKTPPPHVCVGASTASHELAPPEYWQMGTFAEAGRQGPYLWARLANGERHAVTGVARRLRLAALARQKTPTVKVSRCGVGY</sequence>
<gene>
    <name evidence="7" type="ORF">PECAL_6P04620</name>
</gene>
<keyword evidence="1 4" id="KW-0479">Metal-binding</keyword>
<keyword evidence="2 4" id="KW-0863">Zinc-finger</keyword>
<dbReference type="Gene3D" id="4.10.1000.10">
    <property type="entry name" value="Zinc finger, CCCH-type"/>
    <property type="match status" value="1"/>
</dbReference>
<dbReference type="InterPro" id="IPR000571">
    <property type="entry name" value="Znf_CCCH"/>
</dbReference>
<evidence type="ECO:0000259" key="6">
    <source>
        <dbReference type="PROSITE" id="PS50103"/>
    </source>
</evidence>
<proteinExistence type="predicted"/>
<dbReference type="PROSITE" id="PS50103">
    <property type="entry name" value="ZF_C3H1"/>
    <property type="match status" value="1"/>
</dbReference>
<keyword evidence="3 4" id="KW-0862">Zinc</keyword>
<feature type="domain" description="C3H1-type" evidence="6">
    <location>
        <begin position="194"/>
        <end position="222"/>
    </location>
</feature>
<evidence type="ECO:0000256" key="4">
    <source>
        <dbReference type="PROSITE-ProRule" id="PRU00723"/>
    </source>
</evidence>
<evidence type="ECO:0000256" key="3">
    <source>
        <dbReference type="ARBA" id="ARBA00022833"/>
    </source>
</evidence>
<dbReference type="InterPro" id="IPR036855">
    <property type="entry name" value="Znf_CCCH_sf"/>
</dbReference>
<organism evidence="7 8">
    <name type="scientific">Pelagomonas calceolata</name>
    <dbReference type="NCBI Taxonomy" id="35677"/>
    <lineage>
        <taxon>Eukaryota</taxon>
        <taxon>Sar</taxon>
        <taxon>Stramenopiles</taxon>
        <taxon>Ochrophyta</taxon>
        <taxon>Pelagophyceae</taxon>
        <taxon>Pelagomonadales</taxon>
        <taxon>Pelagomonadaceae</taxon>
        <taxon>Pelagomonas</taxon>
    </lineage>
</organism>
<accession>A0A8J2SZG0</accession>
<dbReference type="Proteomes" id="UP000789595">
    <property type="component" value="Unassembled WGS sequence"/>
</dbReference>
<evidence type="ECO:0000256" key="5">
    <source>
        <dbReference type="SAM" id="MobiDB-lite"/>
    </source>
</evidence>
<dbReference type="OrthoDB" id="10067217at2759"/>
<name>A0A8J2SZG0_9STRA</name>
<evidence type="ECO:0000313" key="8">
    <source>
        <dbReference type="Proteomes" id="UP000789595"/>
    </source>
</evidence>
<comment type="caution">
    <text evidence="7">The sequence shown here is derived from an EMBL/GenBank/DDBJ whole genome shotgun (WGS) entry which is preliminary data.</text>
</comment>
<keyword evidence="8" id="KW-1185">Reference proteome</keyword>
<feature type="zinc finger region" description="C3H1-type" evidence="4">
    <location>
        <begin position="194"/>
        <end position="222"/>
    </location>
</feature>
<evidence type="ECO:0000256" key="1">
    <source>
        <dbReference type="ARBA" id="ARBA00022723"/>
    </source>
</evidence>
<dbReference type="SUPFAM" id="SSF90229">
    <property type="entry name" value="CCCH zinc finger"/>
    <property type="match status" value="1"/>
</dbReference>
<protein>
    <recommendedName>
        <fullName evidence="6">C3H1-type domain-containing protein</fullName>
    </recommendedName>
</protein>
<feature type="region of interest" description="Disordered" evidence="5">
    <location>
        <begin position="156"/>
        <end position="185"/>
    </location>
</feature>
<dbReference type="GO" id="GO:0008270">
    <property type="term" value="F:zinc ion binding"/>
    <property type="evidence" value="ECO:0007669"/>
    <property type="project" value="UniProtKB-KW"/>
</dbReference>
<reference evidence="7" key="1">
    <citation type="submission" date="2021-11" db="EMBL/GenBank/DDBJ databases">
        <authorList>
            <consortium name="Genoscope - CEA"/>
            <person name="William W."/>
        </authorList>
    </citation>
    <scope>NUCLEOTIDE SEQUENCE</scope>
</reference>
<feature type="compositionally biased region" description="Low complexity" evidence="5">
    <location>
        <begin position="156"/>
        <end position="166"/>
    </location>
</feature>